<dbReference type="InterPro" id="IPR035952">
    <property type="entry name" value="Rhomboid-like_sf"/>
</dbReference>
<accession>A0AAE3IKZ0</accession>
<keyword evidence="3 7" id="KW-0812">Transmembrane</keyword>
<feature type="transmembrane region" description="Helical" evidence="7">
    <location>
        <begin position="138"/>
        <end position="162"/>
    </location>
</feature>
<feature type="transmembrane region" description="Helical" evidence="7">
    <location>
        <begin position="174"/>
        <end position="198"/>
    </location>
</feature>
<dbReference type="AlphaFoldDB" id="A0AAE3IKZ0"/>
<evidence type="ECO:0000256" key="5">
    <source>
        <dbReference type="ARBA" id="ARBA00022989"/>
    </source>
</evidence>
<dbReference type="InterPro" id="IPR050925">
    <property type="entry name" value="Rhomboid_protease_S54"/>
</dbReference>
<reference evidence="9" key="1">
    <citation type="submission" date="2022-10" db="EMBL/GenBank/DDBJ databases">
        <authorList>
            <person name="Kim H.S."/>
            <person name="Kim J.-S."/>
            <person name="Suh M.K."/>
            <person name="Eom M.K."/>
            <person name="Lee J.-S."/>
        </authorList>
    </citation>
    <scope>NUCLEOTIDE SEQUENCE</scope>
    <source>
        <strain evidence="9">LIP-5</strain>
    </source>
</reference>
<evidence type="ECO:0000259" key="8">
    <source>
        <dbReference type="Pfam" id="PF01694"/>
    </source>
</evidence>
<dbReference type="RefSeq" id="WP_263037195.1">
    <property type="nucleotide sequence ID" value="NZ_JAOTPL010000004.1"/>
</dbReference>
<protein>
    <submittedName>
        <fullName evidence="9">Rhomboid family intramembrane serine protease</fullName>
    </submittedName>
</protein>
<evidence type="ECO:0000256" key="3">
    <source>
        <dbReference type="ARBA" id="ARBA00022692"/>
    </source>
</evidence>
<feature type="transmembrane region" description="Helical" evidence="7">
    <location>
        <begin position="110"/>
        <end position="131"/>
    </location>
</feature>
<dbReference type="Gene3D" id="1.20.1540.10">
    <property type="entry name" value="Rhomboid-like"/>
    <property type="match status" value="1"/>
</dbReference>
<evidence type="ECO:0000256" key="6">
    <source>
        <dbReference type="ARBA" id="ARBA00023136"/>
    </source>
</evidence>
<name>A0AAE3IKZ0_9BACT</name>
<gene>
    <name evidence="9" type="ORF">OD355_04160</name>
</gene>
<keyword evidence="6 7" id="KW-0472">Membrane</keyword>
<dbReference type="Proteomes" id="UP001209317">
    <property type="component" value="Unassembled WGS sequence"/>
</dbReference>
<evidence type="ECO:0000256" key="2">
    <source>
        <dbReference type="ARBA" id="ARBA00009045"/>
    </source>
</evidence>
<comment type="caution">
    <text evidence="9">The sequence shown here is derived from an EMBL/GenBank/DDBJ whole genome shotgun (WGS) entry which is preliminary data.</text>
</comment>
<dbReference type="GO" id="GO:0016020">
    <property type="term" value="C:membrane"/>
    <property type="evidence" value="ECO:0007669"/>
    <property type="project" value="UniProtKB-SubCell"/>
</dbReference>
<comment type="similarity">
    <text evidence="2">Belongs to the peptidase S54 family.</text>
</comment>
<dbReference type="Pfam" id="PF01694">
    <property type="entry name" value="Rhomboid"/>
    <property type="match status" value="1"/>
</dbReference>
<dbReference type="GO" id="GO:0006508">
    <property type="term" value="P:proteolysis"/>
    <property type="evidence" value="ECO:0007669"/>
    <property type="project" value="UniProtKB-KW"/>
</dbReference>
<keyword evidence="5 7" id="KW-1133">Transmembrane helix</keyword>
<organism evidence="9 10">
    <name type="scientific">Haoranjiania flava</name>
    <dbReference type="NCBI Taxonomy" id="1856322"/>
    <lineage>
        <taxon>Bacteria</taxon>
        <taxon>Pseudomonadati</taxon>
        <taxon>Bacteroidota</taxon>
        <taxon>Chitinophagia</taxon>
        <taxon>Chitinophagales</taxon>
        <taxon>Chitinophagaceae</taxon>
        <taxon>Haoranjiania</taxon>
    </lineage>
</organism>
<feature type="transmembrane region" description="Helical" evidence="7">
    <location>
        <begin position="78"/>
        <end position="104"/>
    </location>
</feature>
<evidence type="ECO:0000313" key="10">
    <source>
        <dbReference type="Proteomes" id="UP001209317"/>
    </source>
</evidence>
<sequence>MITIIIIAITSIISFMAFNNQNLLDKLIFFPPAISKRGEWYRFFTCGFIHADMAHLFFNMFTLFIFGREIEDVFKAIFGIGLGSVLYLLLYLGALFFCLLPTYSKNSDNYYYRSLGASGAISAVVFAYMLINPMNYMGIVFIPLYMPAFLFGFIYIAISYYLDKKQAGNINHSAHLFGGFFGLIFTFAVFALLADINLINEFILKVRSTPLRGLIKFGY</sequence>
<evidence type="ECO:0000256" key="1">
    <source>
        <dbReference type="ARBA" id="ARBA00004141"/>
    </source>
</evidence>
<dbReference type="GO" id="GO:0004252">
    <property type="term" value="F:serine-type endopeptidase activity"/>
    <property type="evidence" value="ECO:0007669"/>
    <property type="project" value="InterPro"/>
</dbReference>
<keyword evidence="10" id="KW-1185">Reference proteome</keyword>
<feature type="transmembrane region" description="Helical" evidence="7">
    <location>
        <begin position="41"/>
        <end position="66"/>
    </location>
</feature>
<dbReference type="SUPFAM" id="SSF144091">
    <property type="entry name" value="Rhomboid-like"/>
    <property type="match status" value="1"/>
</dbReference>
<keyword evidence="9" id="KW-0645">Protease</keyword>
<dbReference type="EMBL" id="JAOTPL010000004">
    <property type="protein sequence ID" value="MCU7693708.1"/>
    <property type="molecule type" value="Genomic_DNA"/>
</dbReference>
<keyword evidence="4" id="KW-0378">Hydrolase</keyword>
<evidence type="ECO:0000313" key="9">
    <source>
        <dbReference type="EMBL" id="MCU7693708.1"/>
    </source>
</evidence>
<dbReference type="InterPro" id="IPR022764">
    <property type="entry name" value="Peptidase_S54_rhomboid_dom"/>
</dbReference>
<proteinExistence type="inferred from homology"/>
<dbReference type="PANTHER" id="PTHR43731">
    <property type="entry name" value="RHOMBOID PROTEASE"/>
    <property type="match status" value="1"/>
</dbReference>
<dbReference type="PANTHER" id="PTHR43731:SF14">
    <property type="entry name" value="PRESENILIN-ASSOCIATED RHOMBOID-LIKE PROTEIN, MITOCHONDRIAL"/>
    <property type="match status" value="1"/>
</dbReference>
<comment type="subcellular location">
    <subcellularLocation>
        <location evidence="1">Membrane</location>
        <topology evidence="1">Multi-pass membrane protein</topology>
    </subcellularLocation>
</comment>
<evidence type="ECO:0000256" key="7">
    <source>
        <dbReference type="SAM" id="Phobius"/>
    </source>
</evidence>
<feature type="domain" description="Peptidase S54 rhomboid" evidence="8">
    <location>
        <begin position="38"/>
        <end position="190"/>
    </location>
</feature>
<evidence type="ECO:0000256" key="4">
    <source>
        <dbReference type="ARBA" id="ARBA00022801"/>
    </source>
</evidence>